<protein>
    <submittedName>
        <fullName evidence="1">Uncharacterized protein</fullName>
    </submittedName>
</protein>
<proteinExistence type="predicted"/>
<dbReference type="STRING" id="1218493.JF76_07410"/>
<organism evidence="1 2">
    <name type="scientific">Lactobacillus kullabergensis</name>
    <dbReference type="NCBI Taxonomy" id="1218493"/>
    <lineage>
        <taxon>Bacteria</taxon>
        <taxon>Bacillati</taxon>
        <taxon>Bacillota</taxon>
        <taxon>Bacilli</taxon>
        <taxon>Lactobacillales</taxon>
        <taxon>Lactobacillaceae</taxon>
        <taxon>Lactobacillus</taxon>
    </lineage>
</organism>
<accession>A0A0F4LCY5</accession>
<evidence type="ECO:0000313" key="1">
    <source>
        <dbReference type="EMBL" id="KJY56134.1"/>
    </source>
</evidence>
<sequence length="112" mass="13335">MNYSDFSSLFKNIIELAKKIKDSKVKNAILELQNKTMDLIQENIDLKDQLSRKKDEDEFAKNIKLTDEGYYYKDETTPYCIRCWDADKKRIHLQKSGYGTWICPEEIFLKNK</sequence>
<dbReference type="RefSeq" id="WP_045927885.1">
    <property type="nucleotide sequence ID" value="NZ_JBHSZS010000009.1"/>
</dbReference>
<evidence type="ECO:0000313" key="2">
    <source>
        <dbReference type="Proteomes" id="UP000033533"/>
    </source>
</evidence>
<comment type="caution">
    <text evidence="1">The sequence shown here is derived from an EMBL/GenBank/DDBJ whole genome shotgun (WGS) entry which is preliminary data.</text>
</comment>
<name>A0A0F4LCY5_9LACO</name>
<dbReference type="AlphaFoldDB" id="A0A0F4LCY5"/>
<gene>
    <name evidence="1" type="ORF">JF76_07410</name>
</gene>
<dbReference type="OrthoDB" id="6119186at2"/>
<reference evidence="1 2" key="1">
    <citation type="submission" date="2014-12" db="EMBL/GenBank/DDBJ databases">
        <title>Comparative genomics of the lactic acid bacteria isolated from the honey bee gut.</title>
        <authorList>
            <person name="Ellegaard K.M."/>
            <person name="Tamarit D."/>
            <person name="Javelind E."/>
            <person name="Olofsson T."/>
            <person name="Andersson S.G."/>
            <person name="Vasquez A."/>
        </authorList>
    </citation>
    <scope>NUCLEOTIDE SEQUENCE [LARGE SCALE GENOMIC DNA]</scope>
    <source>
        <strain evidence="1 2">Biut2</strain>
    </source>
</reference>
<dbReference type="Proteomes" id="UP000033533">
    <property type="component" value="Unassembled WGS sequence"/>
</dbReference>
<dbReference type="PATRIC" id="fig|1218493.3.peg.787"/>
<dbReference type="HOGENOM" id="CLU_2142705_0_0_9"/>
<dbReference type="EMBL" id="JXBY01000017">
    <property type="protein sequence ID" value="KJY56134.1"/>
    <property type="molecule type" value="Genomic_DNA"/>
</dbReference>